<dbReference type="EMBL" id="MPDK01000006">
    <property type="protein sequence ID" value="PWI58041.1"/>
    <property type="molecule type" value="Genomic_DNA"/>
</dbReference>
<accession>A0A2U3D9U1</accession>
<sequence length="59" mass="6833">MEDALIIRKTLAQCVPRTISEIVPTRKKFFSEGSCKPNSSRIVYKYIFILRLKDGVRSE</sequence>
<comment type="caution">
    <text evidence="1">The sequence shown here is derived from an EMBL/GenBank/DDBJ whole genome shotgun (WGS) entry which is preliminary data.</text>
</comment>
<reference evidence="1 2" key="1">
    <citation type="submission" date="2016-11" db="EMBL/GenBank/DDBJ databases">
        <title>Comparative genomics of Acidibacillus ferroxidans species.</title>
        <authorList>
            <person name="Oliveira G."/>
            <person name="Nunes G."/>
            <person name="Oliveira R."/>
            <person name="Araujo F."/>
            <person name="Salim A."/>
            <person name="Scholte L."/>
            <person name="Morais D."/>
            <person name="Nancucheo I."/>
            <person name="Johnson D.B."/>
            <person name="Grail B."/>
            <person name="Bittencourt J."/>
            <person name="Valadares R."/>
        </authorList>
    </citation>
    <scope>NUCLEOTIDE SEQUENCE [LARGE SCALE GENOMIC DNA]</scope>
    <source>
        <strain evidence="1 2">Y002</strain>
    </source>
</reference>
<dbReference type="AlphaFoldDB" id="A0A2U3D9U1"/>
<organism evidence="1 2">
    <name type="scientific">Sulfoacidibacillus thermotolerans</name>
    <name type="common">Acidibacillus sulfuroxidans</name>
    <dbReference type="NCBI Taxonomy" id="1765684"/>
    <lineage>
        <taxon>Bacteria</taxon>
        <taxon>Bacillati</taxon>
        <taxon>Bacillota</taxon>
        <taxon>Bacilli</taxon>
        <taxon>Bacillales</taxon>
        <taxon>Alicyclobacillaceae</taxon>
        <taxon>Sulfoacidibacillus</taxon>
    </lineage>
</organism>
<gene>
    <name evidence="1" type="ORF">BM613_05035</name>
</gene>
<protein>
    <submittedName>
        <fullName evidence="1">Uncharacterized protein</fullName>
    </submittedName>
</protein>
<evidence type="ECO:0000313" key="2">
    <source>
        <dbReference type="Proteomes" id="UP000245380"/>
    </source>
</evidence>
<keyword evidence="2" id="KW-1185">Reference proteome</keyword>
<evidence type="ECO:0000313" key="1">
    <source>
        <dbReference type="EMBL" id="PWI58041.1"/>
    </source>
</evidence>
<dbReference type="Proteomes" id="UP000245380">
    <property type="component" value="Unassembled WGS sequence"/>
</dbReference>
<name>A0A2U3D9U1_SULT2</name>
<proteinExistence type="predicted"/>